<protein>
    <recommendedName>
        <fullName evidence="5">HTH araC/xylS-type domain-containing protein</fullName>
    </recommendedName>
</protein>
<dbReference type="Gene3D" id="1.10.10.60">
    <property type="entry name" value="Homeodomain-like"/>
    <property type="match status" value="1"/>
</dbReference>
<gene>
    <name evidence="6" type="ORF">LMG26841_00937</name>
</gene>
<name>A0A6S7C359_9BURK</name>
<dbReference type="InterPro" id="IPR053142">
    <property type="entry name" value="PchR_regulatory_protein"/>
</dbReference>
<accession>A0A6S7C359</accession>
<dbReference type="SUPFAM" id="SSF46689">
    <property type="entry name" value="Homeodomain-like"/>
    <property type="match status" value="2"/>
</dbReference>
<organism evidence="6 7">
    <name type="scientific">Achromobacter dolens</name>
    <dbReference type="NCBI Taxonomy" id="1287738"/>
    <lineage>
        <taxon>Bacteria</taxon>
        <taxon>Pseudomonadati</taxon>
        <taxon>Pseudomonadota</taxon>
        <taxon>Betaproteobacteria</taxon>
        <taxon>Burkholderiales</taxon>
        <taxon>Alcaligenaceae</taxon>
        <taxon>Achromobacter</taxon>
    </lineage>
</organism>
<feature type="region of interest" description="Disordered" evidence="4">
    <location>
        <begin position="309"/>
        <end position="339"/>
    </location>
</feature>
<keyword evidence="3" id="KW-0804">Transcription</keyword>
<dbReference type="Proteomes" id="UP000494272">
    <property type="component" value="Unassembled WGS sequence"/>
</dbReference>
<dbReference type="PANTHER" id="PTHR47893:SF1">
    <property type="entry name" value="REGULATORY PROTEIN PCHR"/>
    <property type="match status" value="1"/>
</dbReference>
<proteinExistence type="predicted"/>
<dbReference type="AlphaFoldDB" id="A0A6S7C359"/>
<dbReference type="GO" id="GO:0003700">
    <property type="term" value="F:DNA-binding transcription factor activity"/>
    <property type="evidence" value="ECO:0007669"/>
    <property type="project" value="InterPro"/>
</dbReference>
<dbReference type="GO" id="GO:0043565">
    <property type="term" value="F:sequence-specific DNA binding"/>
    <property type="evidence" value="ECO:0007669"/>
    <property type="project" value="InterPro"/>
</dbReference>
<keyword evidence="1" id="KW-0805">Transcription regulation</keyword>
<evidence type="ECO:0000259" key="5">
    <source>
        <dbReference type="PROSITE" id="PS01124"/>
    </source>
</evidence>
<dbReference type="SMART" id="SM00342">
    <property type="entry name" value="HTH_ARAC"/>
    <property type="match status" value="1"/>
</dbReference>
<evidence type="ECO:0000256" key="1">
    <source>
        <dbReference type="ARBA" id="ARBA00023015"/>
    </source>
</evidence>
<feature type="domain" description="HTH araC/xylS-type" evidence="5">
    <location>
        <begin position="218"/>
        <end position="316"/>
    </location>
</feature>
<evidence type="ECO:0000256" key="2">
    <source>
        <dbReference type="ARBA" id="ARBA00023125"/>
    </source>
</evidence>
<evidence type="ECO:0000313" key="7">
    <source>
        <dbReference type="Proteomes" id="UP000494272"/>
    </source>
</evidence>
<evidence type="ECO:0000313" key="6">
    <source>
        <dbReference type="EMBL" id="CAB3830490.1"/>
    </source>
</evidence>
<dbReference type="PANTHER" id="PTHR47893">
    <property type="entry name" value="REGULATORY PROTEIN PCHR"/>
    <property type="match status" value="1"/>
</dbReference>
<dbReference type="InterPro" id="IPR009057">
    <property type="entry name" value="Homeodomain-like_sf"/>
</dbReference>
<dbReference type="Pfam" id="PF12833">
    <property type="entry name" value="HTH_18"/>
    <property type="match status" value="1"/>
</dbReference>
<dbReference type="InterPro" id="IPR018060">
    <property type="entry name" value="HTH_AraC"/>
</dbReference>
<keyword evidence="2" id="KW-0238">DNA-binding</keyword>
<evidence type="ECO:0000256" key="3">
    <source>
        <dbReference type="ARBA" id="ARBA00023163"/>
    </source>
</evidence>
<dbReference type="EMBL" id="CADIKW010000001">
    <property type="protein sequence ID" value="CAB3830490.1"/>
    <property type="molecule type" value="Genomic_DNA"/>
</dbReference>
<reference evidence="6 7" key="1">
    <citation type="submission" date="2020-04" db="EMBL/GenBank/DDBJ databases">
        <authorList>
            <person name="De Canck E."/>
        </authorList>
    </citation>
    <scope>NUCLEOTIDE SEQUENCE [LARGE SCALE GENOMIC DNA]</scope>
    <source>
        <strain evidence="6 7">LMG 26841</strain>
    </source>
</reference>
<dbReference type="InterPro" id="IPR020449">
    <property type="entry name" value="Tscrpt_reg_AraC-type_HTH"/>
</dbReference>
<keyword evidence="7" id="KW-1185">Reference proteome</keyword>
<dbReference type="PROSITE" id="PS01124">
    <property type="entry name" value="HTH_ARAC_FAMILY_2"/>
    <property type="match status" value="1"/>
</dbReference>
<sequence length="339" mass="37315">MTPCQLPAPSEVHMSAMLDPARLATLLARQRHRLVSLPASDGIELHYWQSAFNEPVTLDARGDHHRVLFTYQLRGRTQCWLDRGTASRGEYMRENAGSIQFAPGRHSRFHQQGACESVSVAVRPDMLQDWIGELDRPLRRSVESGACFMAGYRGARLHEAAYTLSRALKHAATTTPVTAGASLVREGHALLLVGHFLETGRASGGRQGRVVTHRQQLLAARDHLLADLARPPTLAQMALEAGISAIRIQRGFRELFGHSVYGLFQQERMREARRRLRAGGVTVMEVAFGLGYSNPSHFAVAFRKQFGVGPGEYKRNQPPTPAGSTPWQSDAAPPSSSAP</sequence>
<evidence type="ECO:0000256" key="4">
    <source>
        <dbReference type="SAM" id="MobiDB-lite"/>
    </source>
</evidence>
<dbReference type="PRINTS" id="PR00032">
    <property type="entry name" value="HTHARAC"/>
</dbReference>